<keyword evidence="1 4" id="KW-0812">Transmembrane</keyword>
<dbReference type="PROSITE" id="PS50850">
    <property type="entry name" value="MFS"/>
    <property type="match status" value="1"/>
</dbReference>
<evidence type="ECO:0000256" key="1">
    <source>
        <dbReference type="ARBA" id="ARBA00022692"/>
    </source>
</evidence>
<feature type="transmembrane region" description="Helical" evidence="4">
    <location>
        <begin position="166"/>
        <end position="187"/>
    </location>
</feature>
<evidence type="ECO:0000256" key="2">
    <source>
        <dbReference type="ARBA" id="ARBA00022989"/>
    </source>
</evidence>
<protein>
    <submittedName>
        <fullName evidence="6">MFS transporter</fullName>
    </submittedName>
</protein>
<sequence length="399" mass="42125">MPDANDKGPYLTRAKEFALAAAGGVMVANAYYIHPIIAEVAGDFGVSAATIGLVPALNQIALALGIFLLLPLGDRFSNRQLSIIFACGQTVSLALMVFSPSFAGFLIGSTILGFFTIAPYLLPAYASKRVRPQRLGSVTATLTIGTIVGILIARVGAGLITQYYDWHLVYAIAAALMVLTTLALPLVMEGRRQTSATEVRQSYGALVISLFPLMRAHPQVIVSGVIQALNFGIFLSVWLGLALHLTSPAMGYGVDVVGYLSAFAVVAIVVTPKLGALADRIGPEKARFRLSLVQMVGVALLLPFGHDLWLLIIPIVIMNTVGPGIDIAGRMTSLSLAPDIRTRLMTGYIMLMFLGAGLASWVGTASFDIAGWTGNAGLALAMSVAIVGLSYTQMKKARG</sequence>
<evidence type="ECO:0000256" key="4">
    <source>
        <dbReference type="SAM" id="Phobius"/>
    </source>
</evidence>
<gene>
    <name evidence="6" type="ORF">GRI35_09735</name>
</gene>
<feature type="transmembrane region" description="Helical" evidence="4">
    <location>
        <begin position="369"/>
        <end position="391"/>
    </location>
</feature>
<evidence type="ECO:0000313" key="6">
    <source>
        <dbReference type="EMBL" id="MXO83641.1"/>
    </source>
</evidence>
<dbReference type="OrthoDB" id="9815356at2"/>
<feature type="transmembrane region" description="Helical" evidence="4">
    <location>
        <begin position="105"/>
        <end position="126"/>
    </location>
</feature>
<name>A0A844Z4N9_9SPHN</name>
<dbReference type="CDD" id="cd17324">
    <property type="entry name" value="MFS_NepI_like"/>
    <property type="match status" value="1"/>
</dbReference>
<keyword evidence="3 4" id="KW-0472">Membrane</keyword>
<keyword evidence="7" id="KW-1185">Reference proteome</keyword>
<evidence type="ECO:0000259" key="5">
    <source>
        <dbReference type="PROSITE" id="PS50850"/>
    </source>
</evidence>
<dbReference type="InterPro" id="IPR011701">
    <property type="entry name" value="MFS"/>
</dbReference>
<dbReference type="GO" id="GO:0022857">
    <property type="term" value="F:transmembrane transporter activity"/>
    <property type="evidence" value="ECO:0007669"/>
    <property type="project" value="InterPro"/>
</dbReference>
<reference evidence="6 7" key="1">
    <citation type="submission" date="2019-12" db="EMBL/GenBank/DDBJ databases">
        <title>Genomic-based taxomic classification of the family Erythrobacteraceae.</title>
        <authorList>
            <person name="Xu L."/>
        </authorList>
    </citation>
    <scope>NUCLEOTIDE SEQUENCE [LARGE SCALE GENOMIC DNA]</scope>
    <source>
        <strain evidence="6 7">KCTC 42006</strain>
    </source>
</reference>
<dbReference type="EMBL" id="WTYZ01000001">
    <property type="protein sequence ID" value="MXO83641.1"/>
    <property type="molecule type" value="Genomic_DNA"/>
</dbReference>
<dbReference type="InterPro" id="IPR036259">
    <property type="entry name" value="MFS_trans_sf"/>
</dbReference>
<evidence type="ECO:0000256" key="3">
    <source>
        <dbReference type="ARBA" id="ARBA00023136"/>
    </source>
</evidence>
<feature type="transmembrane region" description="Helical" evidence="4">
    <location>
        <begin position="256"/>
        <end position="276"/>
    </location>
</feature>
<dbReference type="InterPro" id="IPR020846">
    <property type="entry name" value="MFS_dom"/>
</dbReference>
<feature type="transmembrane region" description="Helical" evidence="4">
    <location>
        <begin position="344"/>
        <end position="363"/>
    </location>
</feature>
<comment type="caution">
    <text evidence="6">The sequence shown here is derived from an EMBL/GenBank/DDBJ whole genome shotgun (WGS) entry which is preliminary data.</text>
</comment>
<dbReference type="Proteomes" id="UP000460290">
    <property type="component" value="Unassembled WGS sequence"/>
</dbReference>
<feature type="transmembrane region" description="Helical" evidence="4">
    <location>
        <begin position="311"/>
        <end position="332"/>
    </location>
</feature>
<dbReference type="AlphaFoldDB" id="A0A844Z4N9"/>
<feature type="transmembrane region" description="Helical" evidence="4">
    <location>
        <begin position="44"/>
        <end position="69"/>
    </location>
</feature>
<feature type="domain" description="Major facilitator superfamily (MFS) profile" evidence="5">
    <location>
        <begin position="15"/>
        <end position="399"/>
    </location>
</feature>
<accession>A0A844Z4N9</accession>
<feature type="transmembrane region" description="Helical" evidence="4">
    <location>
        <begin position="138"/>
        <end position="160"/>
    </location>
</feature>
<dbReference type="Pfam" id="PF07690">
    <property type="entry name" value="MFS_1"/>
    <property type="match status" value="1"/>
</dbReference>
<organism evidence="6 7">
    <name type="scientific">Pontixanthobacter aestiaquae</name>
    <dbReference type="NCBI Taxonomy" id="1509367"/>
    <lineage>
        <taxon>Bacteria</taxon>
        <taxon>Pseudomonadati</taxon>
        <taxon>Pseudomonadota</taxon>
        <taxon>Alphaproteobacteria</taxon>
        <taxon>Sphingomonadales</taxon>
        <taxon>Erythrobacteraceae</taxon>
        <taxon>Pontixanthobacter</taxon>
    </lineage>
</organism>
<feature type="transmembrane region" description="Helical" evidence="4">
    <location>
        <begin position="17"/>
        <end position="38"/>
    </location>
</feature>
<proteinExistence type="predicted"/>
<evidence type="ECO:0000313" key="7">
    <source>
        <dbReference type="Proteomes" id="UP000460290"/>
    </source>
</evidence>
<dbReference type="PANTHER" id="PTHR42910">
    <property type="entry name" value="TRANSPORTER SCO4007-RELATED"/>
    <property type="match status" value="1"/>
</dbReference>
<dbReference type="SUPFAM" id="SSF103473">
    <property type="entry name" value="MFS general substrate transporter"/>
    <property type="match status" value="1"/>
</dbReference>
<keyword evidence="2 4" id="KW-1133">Transmembrane helix</keyword>
<feature type="transmembrane region" description="Helical" evidence="4">
    <location>
        <begin position="220"/>
        <end position="244"/>
    </location>
</feature>
<dbReference type="Gene3D" id="1.20.1250.20">
    <property type="entry name" value="MFS general substrate transporter like domains"/>
    <property type="match status" value="1"/>
</dbReference>
<dbReference type="PANTHER" id="PTHR42910:SF1">
    <property type="entry name" value="MAJOR FACILITATOR SUPERFAMILY (MFS) PROFILE DOMAIN-CONTAINING PROTEIN"/>
    <property type="match status" value="1"/>
</dbReference>
<dbReference type="RefSeq" id="WP_160613978.1">
    <property type="nucleotide sequence ID" value="NZ_JAUFQM010000001.1"/>
</dbReference>
<feature type="transmembrane region" description="Helical" evidence="4">
    <location>
        <begin position="81"/>
        <end position="99"/>
    </location>
</feature>
<feature type="transmembrane region" description="Helical" evidence="4">
    <location>
        <begin position="288"/>
        <end position="305"/>
    </location>
</feature>